<evidence type="ECO:0000256" key="11">
    <source>
        <dbReference type="ARBA" id="ARBA00023268"/>
    </source>
</evidence>
<dbReference type="SUPFAM" id="SSF51735">
    <property type="entry name" value="NAD(P)-binding Rossmann-fold domains"/>
    <property type="match status" value="4"/>
</dbReference>
<feature type="region of interest" description="Disordered" evidence="16">
    <location>
        <begin position="917"/>
        <end position="937"/>
    </location>
</feature>
<sequence>MAALSAPATAAPRLPGSVPVSPRRRRGARDTSRAPAAVYSAAPAVPTATVPPAAAAPLAAAVIDGPAYHRVLIRAPGAIDDLQLVQAPITAPAAGEVQIAIEAFSLNFGDLLCVSGLYPTMPAYPFTPGFEVSGTVRALGAGVSGLAVGDAVIALMGVNLGGHASLVNCDAALVFHKPASLTFEQACALPSVALTMIDAFRRARLQPGERVLIQTATGGTGLIAVQLAKAQGAQIIATAGSAQKLDYLRGLGVTELINYREQDFEAEVLRMTQGQGVDVVINTLGGDALQKGMNCLAPGGRYIEIAMTALKSARTVDLSVLSNNQTFHSVDLRKLGMRNPALLAEYRRELLQLADAGVIAPTISAVLPLERIREAYQLLQDRRTIGKVVVAVTAAYRVQDGARGTAPQAAGVRTREPIAVIGMSGRYGAARNLDSLWQALAEGRSLVLPVTRWDLSQIYPEQNDDTALRAALLSDIDEFDPLVFNISGTEATYMDPQQRLFLQEAWTALEDAGYVGSAVEGQSFGVYVGSGGGDYANVFEGAPAQAFWGNADSVIPARLSYYLNLQGPAVTVDTACSSSLVATHLACQGLWTGEIRMALTGGVFVNCTPAFFVASARAGMLSPTGRCYTFDDRADGFVTGEGVGAVVLKRLADALADGDHVHGVIRASGINQDGTTHGITAPSAVSQERLERQVYDDFGIDPETIQLVEAHGTGTKLGDPIEFRALTAAFRRSTQRSGYCALGSIKTNIGHAAAAAGVASLLKVLLALRHKQMPPSLNFERGNSHIDFAGSPFFVNTALRRWDAPAGQPRRAAISSFGFSGTNAHLVIDEAPARLRRARPRPAYLMALSARSPEQLRQQAQQLHDWLDGNSADAGDISHTLLLGRRHFVCRLACVVGDTAQLRQRLAGWLQRGDSAGLHLSDPEGTPHSAGEAPDLAGSEHLPAAALRERLEAAAQHFAKDGRVDFAPLFAAGDCSRIPLPTYPFARERYWAPPRAAAAVPVEVFASEESSGAEEQFRASAQSGSAASWQTPPAEAAAPVQDESRIPLLFQESWQPAAVEGGARTAGKLLCLLSDPRQQAVLRATLAELSPALEVVFLARGEAPDSAALRVADDRLDDYAAALEQLRQQHSRFDGVWYLWPLEQPELVRDYAPIVLLVQALAMTQLGAARLLLVSECHDGLEHCYAESWIALERSLKMVLAQTRPAVIIGAAEGVGALDMARWSRQLWQEQHALKPESAWYTAQGRQVLRVQPYAPAATPGALRHGGTYLITGGLGGIGLVFARHLARTYAAKLILIGRSALDETRQAHLRELEAAGGQVMYLPCDVGDVMALGAALGQARERFGAIHGVLHSAGIDGEKHLLSKRVDEFEAVIAPKVAGTLALDAALEHDALDFVCHFSSASAVLGDFGSCDYALGNRFQMAHAVYAQRQRQSDSSRPKTLAILWPLWRDGGMRLEADETTHLYLKSSGQRAFEADEGVAVLEQLLGVDAPHVLVMTGNRERICGYLGVKAPAAVPAPPRAAAAVATGARRSELAGLDLPQCVAWDLAELAAKLLRLPRARLSAQENLADFGFDSLSLAEFAERLSAHFGLPVTPSLFFKYGTLGKLAGFFVQTHAAALQSFYGSADSAAARPAATAPARARPVQAQRESAPAAAASPDRAEPIAIVGLSGRFPQARSVDELWQILSEGRDAVTEIPAERFDWRDYYDSASGPQATTSNSKWLGALPGVAEFDPAFFEISPREAALMDPRQRLLLQEAYKALEDAGYGDAQLQRQRVGMFVGVEQGDYEQLLRDAGSLIGSNDAILAARLSYALNLRGPAMAINTACSSGLVAAHQAVLSLRAGECDAAVAAGVSVTLTPGSFVGMTQAGMLSPTGRCRAFDRAADGMVPGEAIVALVFKRLSQAQRDGDVIHALVRASGINYDGKTNGITAPNGGAQAELIQAVLAQAQLPATAIEYIVSHGTGTRLGDPVEINALSEVFPVREAPYCALTSTKSNLGHTFAASGLVSLVSLVLALRHETIPASLHCTQPSDYVDWARSPFYVNTANRAWPRREQPRFGALSSFGISGTNAHMIVQSWDEVAPAAVPAAPCLALCLSARSEEALRRRVEDLLAQLRGQAVDNATLWAISYTLWCARQHHAHRVAVVVRDAAQATALLQAWLAGDAGPNVLRGKVARDFSGQAAMRLFGEELLGRLPTLSDAAACQQALQGLAELYCQGYALDWAQAYGAQPPRRVALPTYPFARETYWLPASVGKPLRRAAAAAAADTADGDDADYAEAEALHDGETGDSAAPAANAADAAALRRLLDFGALRQRMDAAVQERAGVVAQAADLFEDLGRRSHDMEQALAKLLFAQVLRSGLFADAAIRIDAELPKVDALYHRWLEETARILVRYGYLAADGEGFRIARAIDPAAAWAEWDAARPVWFADADLAAQAQLVEAMLRNLPEILKGTLPSTDIMFQGASMTKVEGVYKDNLGADYFNAVVADVVVAYLQERLATAAANGVPMQPLRLLEIGAGTGGTSAMVLARLQPYHAHIAEYCYTDISRAFLSHAKNTFGAANPFLNYQLFNVEKDPSGQGLDIGAYDLAIATNVLHATSNIRNTLRSAKAMLGAAGVLVINEMAGGGNLFTHLTFGLMKGWWLFEDAELRVPGSPGVLPETWQRVLGEEGYAPVEFPAQAALKLGQQVIVARSDGLQLVDGEWREPARPAAAPAAAASGSGGKPRRAALKGLNTRQCLEAELREQISELLLLPLEKLDPDENLADIGFDSISLMGFAQRLTQYYGVPVTPALFFSHTTQARLVNWYMSEHGAAIEAFYRDKDTAAKATAARPARTAAVRRPAAADADAATAGAAIAGDAIAVIGMSGRFPQARTVDELWEILRDGRNAVEEIPAERWDWRSFAGSGPAASGIAGRWLGAVPGVAEFDPLFFEIAPREAELMDPRQRLLLQEAYKALEDAAYGAPALRADRVGIFVGVEQGDYQGLVAERGTLTANHEGILAARLAYVLNLRGPAMAINTACSSGLVAAHQACLSLRADECDAAIAAGVNLMLTPQNYIAMSQAGMLSPDGRCYAFDRRANGMVPAEAVVALVFKRLSRAQADGNRIYAVIEASGLNYDGKTNGITAPSGVAQTELIRGIHRRYGIAARSVQYVVTHGTGTRLGDPIEINALNDAFKDGGSDTGYCAITSTKSNLGHSFAASGLVNLVSLVQALRHAQIPASLHADQASDYIEWARSPFFVNQSLRDWPPGHGGPRRGAVSAFGMSGTNVHMIVREYTAPAVPAAAPAPVLLVLSARTETALQQRAADLAQALAGRSWDASGMAAVSYTLLCGRQHFAHRAALVASDAEHAQELLRRFNGAAPTPNLFRGKVAREFAAQKALAHYAEDLLGKAAGLAGDGEAYHELLGALADVYCQGYALDWARLFGAARPLPVSLPGYPFARERIWIEPSPAAAVAAPAASAPQLHPLLHSNASTLAGQRYSARFSGEEFFLRDHVIQGRRLLPGVACLEMARAAVADALGPDDTGAAASLVLKNVVWSRPLAVDDAPVAVEVDVEATDDAVSFAIYSQAAGGAAVLHAQGLAQAVPAASAAPLDLAAVAARCGTVFDAAACYASFGAAGIAFGPALRGLQRVAVGNGEALADVALPDSVAAGAGRFVLHPSLLDSCLQAAVGLELAAARDGATPQASLPFALESVEVLAPLPAQLRVHLREAAVADARLRRLDFDICAPDGQLCLRLRGFSSRVAVAEAAAELLLLQPRWRALPAAAGPADRRVVLLCGWEAGMAAALRAALADTRCLVLQPGGDLAADYTAAAAALLELLRELAAERGQGVTVLQVVVPAGQAHFAGLAAMLKTAQMEHAHLAGQLIQLAPGEPAELARQLAQSPAGAAELRHRDGAWQWRGWEAAADAAAAGLPWKTGGVYLLSGGAGGLGLLLAREIASRAEGVHLVLAGRSELGDAQRRALDELRTLAASVDYRRVDLADAAAVEALVAATVQAHGAVHGVLHIAGVVQDNYLVRKTRQELDAVFAPKVQGLVNLDAATRHQPLDLFVLFSSVAGALGNAGQADYAAANAFMDTFARERAAQVAAGTRQGRSLSVNWPLWADGGMVIDEATQTLLRSRFGLQALDRARGLEAFYRALAGTAEQVLVLYGTLGRVRQGLTAELPPQAAAPAPATASAPAAGTVDAAALAAAVADELLQEISQMLKVKRSDLDVDAELSEYGFDSINLTGLANRLNARFELALMPTVFFEYPTVRGLAGHLAGTSAARFAHLVAGAAAAAGATPALADTTPLPALETFAAEPAPFATARQAGRRRAAPAVASAPAPVASAPAAADPIVVIGMSGRFPQADDLAAFWDNLVQGRDCIEEIPPSRWDWRAFDGDPTREANKTNSRWGGFISGVDEFDPLFFGISPREAVLMDPQQRLLMQFAWAAIEDAGYAPSQLSGSQTGIFVGTADSGYSSLSAYAQAGIEGYSSTGSVPSVGPNRTSFFLNLHGPSEPVETACSSSLVAIHRAVLAIQSGSCDLALAGGVQTIITPTLHISFSKAGMLSGDGRCKTFSDKADGYVRGEGVGMLLLKKRSAAEADRDPIRGVILAAAENHGGRANSLTAPNPKAQAELLKSAYRRAGIDPRTVGYIEAHGTGTELGDPVEVNALKAAFAALYAETPGAAPQPGQTALGTVKSNIGHLELAAGVAGVIKLLLQLKHRTLVRSLHCERLNPYIDFAGSPFDVVRSRRDWPAPRDAAGNPLPRRGGVSSFGFGGANAHVVLEEYPAAAPTPRGSEPVLVVLSAKNAERLRAQAQTLAAALAAGRYDEADLADIAYTLQVGRDAMDERLAFVAASLAALCDTLQAFARDGAADGVLSARVRRSKDSLAGESAAGVEAALAARDSQALLNAWVHGAEVAWARWHGAVLPRRISLPSYAFARTRYWVLPTVPPAGRAVPAAAAAAAPAAAPVVDMAPAAVAAGAAASAPGPAPAVSVTAVPVPAAAPRVPVPAAAPAMSAAPAAPVAGAAASTGGQPATAAVAAGEARAKPRGIALGPAAAAAAPADAGAPAARVTLNPLSTAPLQGRLPPAVRVAAPAAATAMPQPAAVASAAAPFAAAAGDTGGDSAGEADLAAFIAGEMARRGVQPETGRPAPRKAAAAATTAAPAQVSAPVLVAGAAPAAVAVAPSGARASAVPPTAPAGAQRAAAGSGEALVLRLRGSLSRVLGLDAASIDVAEKFSDVGLDSIAASEWVRLVNAEFGVEVKATKVYDHPTLEDFAAYLQSQLGAVVPAADAVVPSAGAAAGTPAPVAAAATVMAAAPAVDALRPRLLASLSRVLGLGEDQIGTGEKFSDVGLDSIAASEWVRLVNAEFGIEVKATKVYDHPTLEDFAVYLQTQLAAAVREAMPAAVPVAAVAPSAATAAVAVATIAAASSAPVAGGYPAVAAVPAVAELLPRLLASLSRVLGLGEDQIGTGEKFSDVGLDSIAASEWVRLVNAEFGVEVKATKVYDHPTLEDFAAYLQTQLTAAVPVAAVAPSAATAAVAVATIAAASSAPVAGGYPAVAAVPAVAELLPRLLASLSRVLGLGEDQIGTGEKFSDVGLDSIAASEWVRLVNAEFGVDVKATKVYDHPTLEDFAAYLQTQLAAAAPAAGAAAMTTATPVPAAPSVAPAVPAWVAAPSAAPVAGGHAAITAAASLDAVLPRLQDSLSRVLALPVDLIGVADKFSDVGLDSIAASEWIRLVNIEFGVDVKATKVYDHPTLEDFAAYLQTQLAAAPAAGAAATTRTVPVAAVAPSVASAAAAAAPVVPAAGSAAAAASVPAVDALLPRLQDSLSRVLALPADLIGVAEKFSDVGLDSIAASEWIRLVNVEFGTDIKATKVYDHPTLEDFAAHLHGQLGAMAPVAAMQPAAPVLAAVSPVPVAAAAAPSVAAAPRSNPAAVAAAVAAPVRTAAAPAQAAAPAVPALEAAAVFAGPVTAAQLMPQLTAALCRVLGLVHDSFDPSEKFSDIGLESVTVVEWIGLVNQQFGLEIAATKLYDHPTLQQFADFLAERLNAAPRAAVPAPAAASAAPAAAAPPAAAPAAAPADEAPVVELSEIAPYVAQIRMQDRESKNGSTAEVVAGLQQAFAAIDADSHFKVVILTGYDSYFATGGTRQGLVAIQEGEFTYDQTDFYRLPIDCKLPVIAAMQGHGIGAGWVMGMACDFPVLSRDSYYSTNFMMFGFTPGVGSTLILPHRFGPNVAQELLFTGKRYRGSELAEKGVSCPVVPRTEVMAYAIALARDLANSPREALMQLKRHMAEGLRSQLADTVRKELAMHQKTFVDQPEVRERIERHFGGDEAAAAAPAAVPVTPAAPRTIALPPLAASAAAPVAARQGVAEGIAVVGLSVRFPKARNSEAFWRNIESGRNCIEEVPATRWAWRDFLGSGADPERTAARWGAFIDGISEFDPLFFGISPKDAQQLPAQQRLLLTQIWEALEDAAITPAQLAARPTGVFLAIGPDDASEANMAALVPSMLPNRISYALDLRGPSEYCESGCASVAVALHRAAQAIRSGECEQALVAAVHLLSPASYDGIDETGFLSVDGVPRPFQADANGYVRSEGAGAVVLRPLAQAIADNDLIYGVIRGTAVLHGGGSMSLSTPTTLGMKTAMQQAFRASGFGPDSVSYVEAHGTASMLSDAIEANALIAVYGEQAPADAAPVQLSSLKSSIGHCEIASGLASLAKVLLALRHRVIPGIPRFGQVNQEIELKGSRFVLGADNRPWTPLRDAAGRPLPRRAAINSYGYTGVNGHLLVEEYLAPASERTLSVQPEIVLLSARSAERLAEVARRLLAFVQQIEDGTPALADIAYTLQRGRVALEHRLALIVASAAELQLGLRDFLAAAPSAVPSYQGVAESRRGTRNSAAVQAALAARDQAALAQLWAQGAQVDWAPLQAGRDLRRLHLPTYPFPRLELPPPRPRAPGTLAPMSPPASVPVQARPGESVRDCIRRILAEQLNVDPGVIRPRETFRYYGADSYTLVALQRGLEQAFGVSLLMRQIVENMNLEGLAGLVEAALRAAPAGTAAEAEANPAAPAAAAAEGDYCDPAVIAALEQLEQGEAGLDDLSALLARLAADQARS</sequence>
<dbReference type="InterPro" id="IPR013968">
    <property type="entry name" value="PKS_KR"/>
</dbReference>
<evidence type="ECO:0000256" key="7">
    <source>
        <dbReference type="ARBA" id="ARBA00022553"/>
    </source>
</evidence>
<evidence type="ECO:0000256" key="5">
    <source>
        <dbReference type="ARBA" id="ARBA00022450"/>
    </source>
</evidence>
<dbReference type="Pfam" id="PF00550">
    <property type="entry name" value="PP-binding"/>
    <property type="match status" value="11"/>
</dbReference>
<feature type="domain" description="Carrier" evidence="17">
    <location>
        <begin position="6972"/>
        <end position="7046"/>
    </location>
</feature>
<dbReference type="Pfam" id="PF21089">
    <property type="entry name" value="PKS_DH_N"/>
    <property type="match status" value="1"/>
</dbReference>
<dbReference type="InterPro" id="IPR011032">
    <property type="entry name" value="GroES-like_sf"/>
</dbReference>
<evidence type="ECO:0000256" key="4">
    <source>
        <dbReference type="ARBA" id="ARBA00006484"/>
    </source>
</evidence>
<dbReference type="InterPro" id="IPR009081">
    <property type="entry name" value="PP-bd_ACP"/>
</dbReference>
<dbReference type="InterPro" id="IPR054514">
    <property type="entry name" value="RhiE-like_linker"/>
</dbReference>
<keyword evidence="21" id="KW-1185">Reference proteome</keyword>
<feature type="domain" description="Ketosynthase family 3 (KS3)" evidence="18">
    <location>
        <begin position="6368"/>
        <end position="6786"/>
    </location>
</feature>
<feature type="region of interest" description="Disordered" evidence="16">
    <location>
        <begin position="6943"/>
        <end position="6969"/>
    </location>
</feature>
<dbReference type="InterPro" id="IPR016039">
    <property type="entry name" value="Thiolase-like"/>
</dbReference>
<evidence type="ECO:0000256" key="12">
    <source>
        <dbReference type="ARBA" id="ARBA00023315"/>
    </source>
</evidence>
<dbReference type="InterPro" id="IPR020843">
    <property type="entry name" value="ER"/>
</dbReference>
<dbReference type="InterPro" id="IPR014031">
    <property type="entry name" value="Ketoacyl_synth_C"/>
</dbReference>
<dbReference type="Gene3D" id="3.90.226.10">
    <property type="entry name" value="2-enoyl-CoA Hydratase, Chain A, domain 1"/>
    <property type="match status" value="1"/>
</dbReference>
<feature type="domain" description="Carrier" evidence="17">
    <location>
        <begin position="5440"/>
        <end position="5517"/>
    </location>
</feature>
<proteinExistence type="inferred from homology"/>
<keyword evidence="8" id="KW-0808">Transferase</keyword>
<dbReference type="InterPro" id="IPR006162">
    <property type="entry name" value="Ppantetheine_attach_site"/>
</dbReference>
<dbReference type="Pfam" id="PF08242">
    <property type="entry name" value="Methyltransf_12"/>
    <property type="match status" value="1"/>
</dbReference>
<feature type="domain" description="Carrier" evidence="17">
    <location>
        <begin position="1542"/>
        <end position="1616"/>
    </location>
</feature>
<keyword evidence="7" id="KW-0597">Phosphoprotein</keyword>
<feature type="domain" description="Carrier" evidence="17">
    <location>
        <begin position="5812"/>
        <end position="5889"/>
    </location>
</feature>
<dbReference type="InterPro" id="IPR036291">
    <property type="entry name" value="NAD(P)-bd_dom_sf"/>
</dbReference>
<evidence type="ECO:0000256" key="6">
    <source>
        <dbReference type="ARBA" id="ARBA00022490"/>
    </source>
</evidence>
<evidence type="ECO:0000313" key="21">
    <source>
        <dbReference type="Proteomes" id="UP001165498"/>
    </source>
</evidence>
<feature type="domain" description="Ketosynthase family 3 (KS3)" evidence="18">
    <location>
        <begin position="2859"/>
        <end position="3277"/>
    </location>
</feature>
<feature type="domain" description="Carrier" evidence="17">
    <location>
        <begin position="5201"/>
        <end position="5278"/>
    </location>
</feature>
<dbReference type="CDD" id="cd08953">
    <property type="entry name" value="KR_2_SDR_x"/>
    <property type="match status" value="2"/>
</dbReference>
<dbReference type="SMART" id="SM00826">
    <property type="entry name" value="PKS_DH"/>
    <property type="match status" value="1"/>
</dbReference>
<reference evidence="20" key="1">
    <citation type="submission" date="2022-07" db="EMBL/GenBank/DDBJ databases">
        <title>Tahibacter sp., a new gammaproteobacterium isolated from the silt sample collected at pig farm.</title>
        <authorList>
            <person name="Chen H."/>
        </authorList>
    </citation>
    <scope>NUCLEOTIDE SEQUENCE</scope>
    <source>
        <strain evidence="20">P2K</strain>
    </source>
</reference>
<dbReference type="Gene3D" id="3.90.180.10">
    <property type="entry name" value="Medium-chain alcohol dehydrogenases, catalytic domain"/>
    <property type="match status" value="1"/>
</dbReference>
<dbReference type="Pfam" id="PF22336">
    <property type="entry name" value="RhiE-like_linker"/>
    <property type="match status" value="2"/>
</dbReference>
<dbReference type="Pfam" id="PF22621">
    <property type="entry name" value="CurL-like_PKS_C"/>
    <property type="match status" value="3"/>
</dbReference>
<feature type="region of interest" description="N-terminal hotdog fold" evidence="14">
    <location>
        <begin position="3468"/>
        <end position="3592"/>
    </location>
</feature>
<dbReference type="SMART" id="SM00829">
    <property type="entry name" value="PKS_ER"/>
    <property type="match status" value="1"/>
</dbReference>
<dbReference type="InterPro" id="IPR029063">
    <property type="entry name" value="SAM-dependent_MTases_sf"/>
</dbReference>
<dbReference type="Gene3D" id="3.10.129.110">
    <property type="entry name" value="Polyketide synthase dehydratase"/>
    <property type="match status" value="1"/>
</dbReference>
<feature type="region of interest" description="C-terminal hotdog fold" evidence="14">
    <location>
        <begin position="3606"/>
        <end position="3754"/>
    </location>
</feature>
<name>A0ABT1QZ72_9GAMM</name>
<dbReference type="PROSITE" id="PS52004">
    <property type="entry name" value="KS3_2"/>
    <property type="match status" value="5"/>
</dbReference>
<evidence type="ECO:0000256" key="1">
    <source>
        <dbReference type="ARBA" id="ARBA00004496"/>
    </source>
</evidence>
<dbReference type="Gene3D" id="3.40.50.150">
    <property type="entry name" value="Vaccinia Virus protein VP39"/>
    <property type="match status" value="1"/>
</dbReference>
<dbReference type="PANTHER" id="PTHR43775:SF37">
    <property type="entry name" value="SI:DKEY-61P9.11"/>
    <property type="match status" value="1"/>
</dbReference>
<dbReference type="CDD" id="cd02440">
    <property type="entry name" value="AdoMet_MTases"/>
    <property type="match status" value="1"/>
</dbReference>
<dbReference type="SUPFAM" id="SSF53901">
    <property type="entry name" value="Thiolase-like"/>
    <property type="match status" value="5"/>
</dbReference>
<dbReference type="SUPFAM" id="SSF50129">
    <property type="entry name" value="GroES-like"/>
    <property type="match status" value="1"/>
</dbReference>
<feature type="domain" description="PKS/mFAS DH" evidence="19">
    <location>
        <begin position="3468"/>
        <end position="3754"/>
    </location>
</feature>
<dbReference type="InterPro" id="IPR020806">
    <property type="entry name" value="PKS_PP-bd"/>
</dbReference>
<comment type="pathway">
    <text evidence="2">Antibiotic biosynthesis.</text>
</comment>
<comment type="similarity">
    <text evidence="4">Belongs to the short-chain dehydrogenases/reductases (SDR) family.</text>
</comment>
<keyword evidence="12" id="KW-0012">Acyltransferase</keyword>
<dbReference type="SUPFAM" id="SSF53335">
    <property type="entry name" value="S-adenosyl-L-methionine-dependent methyltransferases"/>
    <property type="match status" value="1"/>
</dbReference>
<keyword evidence="10" id="KW-0521">NADP</keyword>
<dbReference type="InterPro" id="IPR049900">
    <property type="entry name" value="PKS_mFAS_DH"/>
</dbReference>
<dbReference type="InterPro" id="IPR013149">
    <property type="entry name" value="ADH-like_C"/>
</dbReference>
<dbReference type="Gene3D" id="3.40.47.10">
    <property type="match status" value="5"/>
</dbReference>
<evidence type="ECO:0000256" key="8">
    <source>
        <dbReference type="ARBA" id="ARBA00022679"/>
    </source>
</evidence>
<evidence type="ECO:0000256" key="16">
    <source>
        <dbReference type="SAM" id="MobiDB-lite"/>
    </source>
</evidence>
<evidence type="ECO:0000256" key="14">
    <source>
        <dbReference type="PROSITE-ProRule" id="PRU01363"/>
    </source>
</evidence>
<dbReference type="SMART" id="SM00825">
    <property type="entry name" value="PKS_KS"/>
    <property type="match status" value="5"/>
</dbReference>
<feature type="domain" description="Carrier" evidence="17">
    <location>
        <begin position="4193"/>
        <end position="4270"/>
    </location>
</feature>
<dbReference type="CDD" id="cd00833">
    <property type="entry name" value="PKS"/>
    <property type="match status" value="5"/>
</dbReference>
<feature type="domain" description="Carrier" evidence="17">
    <location>
        <begin position="5967"/>
        <end position="6044"/>
    </location>
</feature>
<dbReference type="Pfam" id="PF14765">
    <property type="entry name" value="PS-DH"/>
    <property type="match status" value="1"/>
</dbReference>
<dbReference type="Gene3D" id="6.20.390.20">
    <property type="match status" value="1"/>
</dbReference>
<feature type="active site" description="Proton acceptor; for dehydratase activity" evidence="14">
    <location>
        <position position="3497"/>
    </location>
</feature>
<dbReference type="Pfam" id="PF00378">
    <property type="entry name" value="ECH_1"/>
    <property type="match status" value="1"/>
</dbReference>
<comment type="catalytic activity">
    <reaction evidence="13">
        <text>a (3S)-3-hydroxyacyl-CoA + NAD(+) = a 3-oxoacyl-CoA + NADH + H(+)</text>
        <dbReference type="Rhea" id="RHEA:22432"/>
        <dbReference type="ChEBI" id="CHEBI:15378"/>
        <dbReference type="ChEBI" id="CHEBI:57318"/>
        <dbReference type="ChEBI" id="CHEBI:57540"/>
        <dbReference type="ChEBI" id="CHEBI:57945"/>
        <dbReference type="ChEBI" id="CHEBI:90726"/>
        <dbReference type="EC" id="1.1.1.35"/>
    </reaction>
</comment>
<dbReference type="InterPro" id="IPR049551">
    <property type="entry name" value="PKS_DH_C"/>
</dbReference>
<feature type="domain" description="Carrier" evidence="17">
    <location>
        <begin position="2735"/>
        <end position="2812"/>
    </location>
</feature>
<evidence type="ECO:0000256" key="15">
    <source>
        <dbReference type="RuleBase" id="RU003707"/>
    </source>
</evidence>
<dbReference type="InterPro" id="IPR018376">
    <property type="entry name" value="Enoyl-CoA_hyd/isom_CS"/>
</dbReference>
<keyword evidence="9" id="KW-0677">Repeat</keyword>
<evidence type="ECO:0000259" key="19">
    <source>
        <dbReference type="PROSITE" id="PS52019"/>
    </source>
</evidence>
<accession>A0ABT1QZ72</accession>
<dbReference type="Pfam" id="PF08240">
    <property type="entry name" value="ADH_N"/>
    <property type="match status" value="1"/>
</dbReference>
<dbReference type="Pfam" id="PF00109">
    <property type="entry name" value="ketoacyl-synt"/>
    <property type="match status" value="5"/>
</dbReference>
<comment type="pathway">
    <text evidence="3">Lipid metabolism; fatty acid biosynthesis.</text>
</comment>
<evidence type="ECO:0000259" key="18">
    <source>
        <dbReference type="PROSITE" id="PS52004"/>
    </source>
</evidence>
<dbReference type="PROSITE" id="PS00166">
    <property type="entry name" value="ENOYL_COA_HYDRATASE"/>
    <property type="match status" value="1"/>
</dbReference>
<feature type="domain" description="Carrier" evidence="17">
    <location>
        <begin position="5313"/>
        <end position="5390"/>
    </location>
</feature>
<feature type="region of interest" description="Disordered" evidence="16">
    <location>
        <begin position="1635"/>
        <end position="1658"/>
    </location>
</feature>
<dbReference type="InterPro" id="IPR029045">
    <property type="entry name" value="ClpP/crotonase-like_dom_sf"/>
</dbReference>
<dbReference type="InterPro" id="IPR014030">
    <property type="entry name" value="Ketoacyl_synth_N"/>
</dbReference>
<dbReference type="Proteomes" id="UP001165498">
    <property type="component" value="Unassembled WGS sequence"/>
</dbReference>
<evidence type="ECO:0000313" key="20">
    <source>
        <dbReference type="EMBL" id="MCQ4167590.1"/>
    </source>
</evidence>
<comment type="subcellular location">
    <subcellularLocation>
        <location evidence="1">Cytoplasm</location>
    </subcellularLocation>
</comment>
<feature type="domain" description="Ketosynthase family 3 (KS3)" evidence="18">
    <location>
        <begin position="415"/>
        <end position="830"/>
    </location>
</feature>
<keyword evidence="6" id="KW-0963">Cytoplasm</keyword>
<dbReference type="InterPro" id="IPR013154">
    <property type="entry name" value="ADH-like_N"/>
</dbReference>
<dbReference type="SMART" id="SM01294">
    <property type="entry name" value="PKS_PP_betabranch"/>
    <property type="match status" value="9"/>
</dbReference>
<dbReference type="SMART" id="SM00823">
    <property type="entry name" value="PKS_PP"/>
    <property type="match status" value="11"/>
</dbReference>
<feature type="domain" description="Ketosynthase family 3 (KS3)" evidence="18">
    <location>
        <begin position="1662"/>
        <end position="2079"/>
    </location>
</feature>
<dbReference type="InterPro" id="IPR036736">
    <property type="entry name" value="ACP-like_sf"/>
</dbReference>
<dbReference type="InterPro" id="IPR020807">
    <property type="entry name" value="PKS_DH"/>
</dbReference>
<evidence type="ECO:0000256" key="13">
    <source>
        <dbReference type="ARBA" id="ARBA00049556"/>
    </source>
</evidence>
<dbReference type="InterPro" id="IPR042104">
    <property type="entry name" value="PKS_dehydratase_sf"/>
</dbReference>
<dbReference type="SUPFAM" id="SSF47336">
    <property type="entry name" value="ACP-like"/>
    <property type="match status" value="11"/>
</dbReference>
<dbReference type="InterPro" id="IPR018201">
    <property type="entry name" value="Ketoacyl_synth_AS"/>
</dbReference>
<dbReference type="Gene3D" id="1.10.1240.100">
    <property type="match status" value="5"/>
</dbReference>
<dbReference type="Pfam" id="PF02801">
    <property type="entry name" value="Ketoacyl-synt_C"/>
    <property type="match status" value="5"/>
</dbReference>
<dbReference type="InterPro" id="IPR020841">
    <property type="entry name" value="PKS_Beta-ketoAc_synthase_dom"/>
</dbReference>
<feature type="region of interest" description="Disordered" evidence="16">
    <location>
        <begin position="1013"/>
        <end position="1040"/>
    </location>
</feature>
<dbReference type="SUPFAM" id="SSF52096">
    <property type="entry name" value="ClpP/crotonase"/>
    <property type="match status" value="1"/>
</dbReference>
<evidence type="ECO:0000256" key="2">
    <source>
        <dbReference type="ARBA" id="ARBA00004792"/>
    </source>
</evidence>
<dbReference type="PROSITE" id="PS52019">
    <property type="entry name" value="PKS_MFAS_DH"/>
    <property type="match status" value="1"/>
</dbReference>
<dbReference type="Gene3D" id="3.40.50.720">
    <property type="entry name" value="NAD(P)-binding Rossmann-like Domain"/>
    <property type="match status" value="3"/>
</dbReference>
<feature type="compositionally biased region" description="Low complexity" evidence="16">
    <location>
        <begin position="1019"/>
        <end position="1028"/>
    </location>
</feature>
<feature type="domain" description="Ketosynthase family 3 (KS3)" evidence="18">
    <location>
        <begin position="4339"/>
        <end position="4776"/>
    </location>
</feature>
<dbReference type="Gene3D" id="1.10.1200.10">
    <property type="entry name" value="ACP-like"/>
    <property type="match status" value="11"/>
</dbReference>
<evidence type="ECO:0000256" key="10">
    <source>
        <dbReference type="ARBA" id="ARBA00022857"/>
    </source>
</evidence>
<dbReference type="Pfam" id="PF08659">
    <property type="entry name" value="KR"/>
    <property type="match status" value="2"/>
</dbReference>
<feature type="domain" description="Carrier" evidence="17">
    <location>
        <begin position="5687"/>
        <end position="5764"/>
    </location>
</feature>
<dbReference type="SMART" id="SM00822">
    <property type="entry name" value="PKS_KR"/>
    <property type="match status" value="2"/>
</dbReference>
<comment type="caution">
    <text evidence="20">The sequence shown here is derived from an EMBL/GenBank/DDBJ whole genome shotgun (WGS) entry which is preliminary data.</text>
</comment>
<dbReference type="InterPro" id="IPR049552">
    <property type="entry name" value="PKS_DH_N"/>
</dbReference>
<feature type="active site" description="Proton donor; for dehydratase activity" evidence="14">
    <location>
        <position position="3667"/>
    </location>
</feature>
<feature type="region of interest" description="Disordered" evidence="16">
    <location>
        <begin position="1"/>
        <end position="35"/>
    </location>
</feature>
<feature type="domain" description="Carrier" evidence="17">
    <location>
        <begin position="5559"/>
        <end position="5636"/>
    </location>
</feature>
<evidence type="ECO:0000259" key="17">
    <source>
        <dbReference type="PROSITE" id="PS50075"/>
    </source>
</evidence>
<dbReference type="Pfam" id="PF00107">
    <property type="entry name" value="ADH_zinc_N"/>
    <property type="match status" value="1"/>
</dbReference>
<dbReference type="InterPro" id="IPR001753">
    <property type="entry name" value="Enoyl-CoA_hydra/iso"/>
</dbReference>
<dbReference type="InterPro" id="IPR050091">
    <property type="entry name" value="PKS_NRPS_Biosynth_Enz"/>
</dbReference>
<comment type="similarity">
    <text evidence="15">Belongs to the enoyl-CoA hydratase/isomerase family.</text>
</comment>
<dbReference type="PROSITE" id="PS00606">
    <property type="entry name" value="KS3_1"/>
    <property type="match status" value="1"/>
</dbReference>
<dbReference type="RefSeq" id="WP_255916775.1">
    <property type="nucleotide sequence ID" value="NZ_JANFQO010000036.1"/>
</dbReference>
<evidence type="ECO:0000256" key="3">
    <source>
        <dbReference type="ARBA" id="ARBA00005194"/>
    </source>
</evidence>
<evidence type="ECO:0000256" key="9">
    <source>
        <dbReference type="ARBA" id="ARBA00022737"/>
    </source>
</evidence>
<dbReference type="InterPro" id="IPR057326">
    <property type="entry name" value="KR_dom"/>
</dbReference>
<protein>
    <submittedName>
        <fullName evidence="20">SDR family NAD(P)-dependent oxidoreductase</fullName>
    </submittedName>
</protein>
<dbReference type="PROSITE" id="PS50075">
    <property type="entry name" value="CARRIER"/>
    <property type="match status" value="11"/>
</dbReference>
<organism evidence="20 21">
    <name type="scientific">Tahibacter harae</name>
    <dbReference type="NCBI Taxonomy" id="2963937"/>
    <lineage>
        <taxon>Bacteria</taxon>
        <taxon>Pseudomonadati</taxon>
        <taxon>Pseudomonadota</taxon>
        <taxon>Gammaproteobacteria</taxon>
        <taxon>Lysobacterales</taxon>
        <taxon>Rhodanobacteraceae</taxon>
        <taxon>Tahibacter</taxon>
    </lineage>
</organism>
<dbReference type="InterPro" id="IPR013217">
    <property type="entry name" value="Methyltransf_12"/>
</dbReference>
<feature type="compositionally biased region" description="Low complexity" evidence="16">
    <location>
        <begin position="1"/>
        <end position="21"/>
    </location>
</feature>
<dbReference type="EMBL" id="JANFQO010000036">
    <property type="protein sequence ID" value="MCQ4167590.1"/>
    <property type="molecule type" value="Genomic_DNA"/>
</dbReference>
<dbReference type="PROSITE" id="PS00012">
    <property type="entry name" value="PHOSPHOPANTETHEINE"/>
    <property type="match status" value="2"/>
</dbReference>
<gene>
    <name evidence="20" type="ORF">NM961_23015</name>
</gene>
<dbReference type="NCBIfam" id="NF005496">
    <property type="entry name" value="PRK07110.1"/>
    <property type="match status" value="1"/>
</dbReference>
<keyword evidence="5" id="KW-0596">Phosphopantetheine</keyword>
<dbReference type="CDD" id="cd06558">
    <property type="entry name" value="crotonase-like"/>
    <property type="match status" value="1"/>
</dbReference>
<dbReference type="PANTHER" id="PTHR43775">
    <property type="entry name" value="FATTY ACID SYNTHASE"/>
    <property type="match status" value="1"/>
</dbReference>
<keyword evidence="11" id="KW-0511">Multifunctional enzyme</keyword>